<evidence type="ECO:0000256" key="4">
    <source>
        <dbReference type="ARBA" id="ARBA00023098"/>
    </source>
</evidence>
<dbReference type="Gene3D" id="3.40.50.1820">
    <property type="entry name" value="alpha/beta hydrolase"/>
    <property type="match status" value="1"/>
</dbReference>
<dbReference type="Proteomes" id="UP001498476">
    <property type="component" value="Unassembled WGS sequence"/>
</dbReference>
<dbReference type="SUPFAM" id="SSF53474">
    <property type="entry name" value="alpha/beta-Hydrolases"/>
    <property type="match status" value="1"/>
</dbReference>
<dbReference type="InterPro" id="IPR029058">
    <property type="entry name" value="AB_hydrolase_fold"/>
</dbReference>
<keyword evidence="4" id="KW-0443">Lipid metabolism</keyword>
<keyword evidence="3" id="KW-0442">Lipid degradation</keyword>
<sequence>MLLLFFLLSAVAHAIVVSRPSGPWPVSHHVVALTDESRWDPYAPENSQHKRRILTSFFLPVHVDQEECEVDIIDYLPPKTLETYSAIATGIGLPNNTFQGFELEFCKVPLKKQPQLPVVIFSPGFSSSRLLSSAQAQSLASQGNVVITVDHPYEATVVEFPDGTVVYGSTAADIKDEVAEKAVKVRSQDISFLIDEISKPSKLGASFHGRFDTKKIFVYGHSLGGATAPEVAFNDDRVLGSLDLDGALYGAVSEAGLDRPFFLIGAESSPNATAYLEGIMKKFRGPKMLLTNNGTMHMSFVDMPLLLSLRDDFPSALKPTLELVLGTIDGKRMADIVDHILGTVTSFLFKGKSEFLCKIEDVVTEAGLLERDLKGACYD</sequence>
<name>A0ABR1HSM6_9HYPO</name>
<keyword evidence="2" id="KW-0378">Hydrolase</keyword>
<dbReference type="Pfam" id="PF03403">
    <property type="entry name" value="PAF-AH_p_II"/>
    <property type="match status" value="2"/>
</dbReference>
<reference evidence="5 6" key="1">
    <citation type="journal article" date="2025" name="Microbiol. Resour. Announc.">
        <title>Draft genome sequences for Neonectria magnoliae and Neonectria punicea, canker pathogens of Liriodendron tulipifera and Acer saccharum in West Virginia.</title>
        <authorList>
            <person name="Petronek H.M."/>
            <person name="Kasson M.T."/>
            <person name="Metheny A.M."/>
            <person name="Stauder C.M."/>
            <person name="Lovett B."/>
            <person name="Lynch S.C."/>
            <person name="Garnas J.R."/>
            <person name="Kasson L.R."/>
            <person name="Stajich J.E."/>
        </authorList>
    </citation>
    <scope>NUCLEOTIDE SEQUENCE [LARGE SCALE GENOMIC DNA]</scope>
    <source>
        <strain evidence="5 6">NRRL 64653</strain>
    </source>
</reference>
<evidence type="ECO:0000313" key="5">
    <source>
        <dbReference type="EMBL" id="KAK7423723.1"/>
    </source>
</evidence>
<evidence type="ECO:0000256" key="2">
    <source>
        <dbReference type="ARBA" id="ARBA00022801"/>
    </source>
</evidence>
<gene>
    <name evidence="5" type="ORF">QQX98_000913</name>
</gene>
<dbReference type="EC" id="3.1.1.47" evidence="1"/>
<organism evidence="5 6">
    <name type="scientific">Neonectria punicea</name>
    <dbReference type="NCBI Taxonomy" id="979145"/>
    <lineage>
        <taxon>Eukaryota</taxon>
        <taxon>Fungi</taxon>
        <taxon>Dikarya</taxon>
        <taxon>Ascomycota</taxon>
        <taxon>Pezizomycotina</taxon>
        <taxon>Sordariomycetes</taxon>
        <taxon>Hypocreomycetidae</taxon>
        <taxon>Hypocreales</taxon>
        <taxon>Nectriaceae</taxon>
        <taxon>Neonectria</taxon>
    </lineage>
</organism>
<accession>A0ABR1HSM6</accession>
<dbReference type="PANTHER" id="PTHR10272">
    <property type="entry name" value="PLATELET-ACTIVATING FACTOR ACETYLHYDROLASE"/>
    <property type="match status" value="1"/>
</dbReference>
<comment type="caution">
    <text evidence="5">The sequence shown here is derived from an EMBL/GenBank/DDBJ whole genome shotgun (WGS) entry which is preliminary data.</text>
</comment>
<evidence type="ECO:0000256" key="3">
    <source>
        <dbReference type="ARBA" id="ARBA00022963"/>
    </source>
</evidence>
<dbReference type="PANTHER" id="PTHR10272:SF14">
    <property type="entry name" value="PAF ACETYLHYDROLASE FAMILY PROTEIN"/>
    <property type="match status" value="1"/>
</dbReference>
<evidence type="ECO:0000256" key="1">
    <source>
        <dbReference type="ARBA" id="ARBA00013201"/>
    </source>
</evidence>
<evidence type="ECO:0000313" key="6">
    <source>
        <dbReference type="Proteomes" id="UP001498476"/>
    </source>
</evidence>
<keyword evidence="6" id="KW-1185">Reference proteome</keyword>
<protein>
    <recommendedName>
        <fullName evidence="1">1-alkyl-2-acetylglycerophosphocholine esterase</fullName>
        <ecNumber evidence="1">3.1.1.47</ecNumber>
    </recommendedName>
</protein>
<proteinExistence type="predicted"/>
<dbReference type="EMBL" id="JAZAVJ010000008">
    <property type="protein sequence ID" value="KAK7423723.1"/>
    <property type="molecule type" value="Genomic_DNA"/>
</dbReference>